<dbReference type="Proteomes" id="UP001234216">
    <property type="component" value="Unassembled WGS sequence"/>
</dbReference>
<protein>
    <submittedName>
        <fullName evidence="2">Uncharacterized protein</fullName>
    </submittedName>
</protein>
<comment type="caution">
    <text evidence="2">The sequence shown here is derived from an EMBL/GenBank/DDBJ whole genome shotgun (WGS) entry which is preliminary data.</text>
</comment>
<feature type="region of interest" description="Disordered" evidence="1">
    <location>
        <begin position="1"/>
        <end position="28"/>
    </location>
</feature>
<reference evidence="2" key="1">
    <citation type="submission" date="2023-07" db="EMBL/GenBank/DDBJ databases">
        <title>Comparative genomics of wheat-associated soil bacteria to identify genetic determinants of phenazine resistance.</title>
        <authorList>
            <person name="Mouncey N."/>
        </authorList>
    </citation>
    <scope>NUCLEOTIDE SEQUENCE</scope>
    <source>
        <strain evidence="2">V4I22</strain>
    </source>
</reference>
<evidence type="ECO:0000313" key="2">
    <source>
        <dbReference type="EMBL" id="MDQ0911607.1"/>
    </source>
</evidence>
<gene>
    <name evidence="2" type="ORF">QFZ22_007592</name>
</gene>
<dbReference type="AlphaFoldDB" id="A0AAW8FPA9"/>
<proteinExistence type="predicted"/>
<sequence>MAAEHTNSDAGLAIGAGSRRTRGAGTGCPAPGGAGLPLPLLLMVADMIPSQLAPVPQFVTMVEFDWAGTLKALIIPGGLYVLHQGTPVGFGVIRSCWGHAASSTSAGVRDS</sequence>
<name>A0AAW8FPA9_9ACTN</name>
<dbReference type="EMBL" id="JAUSZV010000005">
    <property type="protein sequence ID" value="MDQ0911607.1"/>
    <property type="molecule type" value="Genomic_DNA"/>
</dbReference>
<evidence type="ECO:0000313" key="3">
    <source>
        <dbReference type="Proteomes" id="UP001234216"/>
    </source>
</evidence>
<organism evidence="2 3">
    <name type="scientific">Streptomyces canus</name>
    <dbReference type="NCBI Taxonomy" id="58343"/>
    <lineage>
        <taxon>Bacteria</taxon>
        <taxon>Bacillati</taxon>
        <taxon>Actinomycetota</taxon>
        <taxon>Actinomycetes</taxon>
        <taxon>Kitasatosporales</taxon>
        <taxon>Streptomycetaceae</taxon>
        <taxon>Streptomyces</taxon>
        <taxon>Streptomyces aurantiacus group</taxon>
    </lineage>
</organism>
<accession>A0AAW8FPA9</accession>
<evidence type="ECO:0000256" key="1">
    <source>
        <dbReference type="SAM" id="MobiDB-lite"/>
    </source>
</evidence>